<protein>
    <submittedName>
        <fullName evidence="1">Uncharacterized protein</fullName>
    </submittedName>
</protein>
<organism evidence="1 2">
    <name type="scientific">Microvirga vignae</name>
    <dbReference type="NCBI Taxonomy" id="1225564"/>
    <lineage>
        <taxon>Bacteria</taxon>
        <taxon>Pseudomonadati</taxon>
        <taxon>Pseudomonadota</taxon>
        <taxon>Alphaproteobacteria</taxon>
        <taxon>Hyphomicrobiales</taxon>
        <taxon>Methylobacteriaceae</taxon>
        <taxon>Microvirga</taxon>
    </lineage>
</organism>
<gene>
    <name evidence="1" type="ORF">AA309_12040</name>
</gene>
<keyword evidence="2" id="KW-1185">Reference proteome</keyword>
<dbReference type="PATRIC" id="fig|1225564.3.peg.3110"/>
<evidence type="ECO:0000313" key="1">
    <source>
        <dbReference type="EMBL" id="KLK92849.1"/>
    </source>
</evidence>
<reference evidence="1 2" key="1">
    <citation type="submission" date="2015-05" db="EMBL/GenBank/DDBJ databases">
        <title>Draft genome sequence of Microvirga vignae strain BR3299, a novel nitrogen fixing bacteria isolated from Brazil semi-aired region.</title>
        <authorList>
            <person name="Zilli J.E."/>
            <person name="Passos S.R."/>
            <person name="Leite J."/>
            <person name="Baldani J.I."/>
            <person name="Xavier G.R."/>
            <person name="Rumjaneck N.G."/>
            <person name="Simoes-Araujo J.L."/>
        </authorList>
    </citation>
    <scope>NUCLEOTIDE SEQUENCE [LARGE SCALE GENOMIC DNA]</scope>
    <source>
        <strain evidence="1 2">BR3299</strain>
    </source>
</reference>
<dbReference type="STRING" id="1225564.AA309_12040"/>
<name>A0A0H1RCR4_9HYPH</name>
<proteinExistence type="predicted"/>
<sequence>MPNARLREDPETCDTLARLGRLWATMAEAASFFDVTERSLYRAFKRHPRLREAFDRGQALGRIDLRRRLFASNDPQVMVHLAKNLLEMPDRVEAKAPPRPLSDADLLRILNGKRVSSA</sequence>
<dbReference type="RefSeq" id="WP_047189273.1">
    <property type="nucleotide sequence ID" value="NZ_LCYG01000029.1"/>
</dbReference>
<dbReference type="Proteomes" id="UP000035489">
    <property type="component" value="Unassembled WGS sequence"/>
</dbReference>
<comment type="caution">
    <text evidence="1">The sequence shown here is derived from an EMBL/GenBank/DDBJ whole genome shotgun (WGS) entry which is preliminary data.</text>
</comment>
<accession>A0A0H1RCR4</accession>
<dbReference type="AlphaFoldDB" id="A0A0H1RCR4"/>
<evidence type="ECO:0000313" key="2">
    <source>
        <dbReference type="Proteomes" id="UP000035489"/>
    </source>
</evidence>
<dbReference type="EMBL" id="LCYG01000029">
    <property type="protein sequence ID" value="KLK92849.1"/>
    <property type="molecule type" value="Genomic_DNA"/>
</dbReference>